<gene>
    <name evidence="3" type="ORF">T7987_15770</name>
</gene>
<reference evidence="3 4" key="1">
    <citation type="submission" date="2023-11" db="EMBL/GenBank/DDBJ databases">
        <title>From the Deep-Sea to the Surface: Bacterial Genomes Isolated from the Moytirra Hydrothermal Vent Plume.</title>
        <authorList>
            <person name="Major S.R."/>
        </authorList>
    </citation>
    <scope>NUCLEOTIDE SEQUENCE [LARGE SCALE GENOMIC DNA]</scope>
    <source>
        <strain evidence="3 4">OXR-9</strain>
    </source>
</reference>
<protein>
    <submittedName>
        <fullName evidence="3">DUF2945 domain-containing protein</fullName>
    </submittedName>
</protein>
<dbReference type="RefSeq" id="WP_322328519.1">
    <property type="nucleotide sequence ID" value="NZ_CP139725.1"/>
</dbReference>
<dbReference type="Pfam" id="PF11160">
    <property type="entry name" value="Hva1_TUDOR"/>
    <property type="match status" value="1"/>
</dbReference>
<feature type="region of interest" description="Disordered" evidence="1">
    <location>
        <begin position="41"/>
        <end position="71"/>
    </location>
</feature>
<dbReference type="EMBL" id="CP139725">
    <property type="protein sequence ID" value="WPZ21601.1"/>
    <property type="molecule type" value="Genomic_DNA"/>
</dbReference>
<name>A0ABZ0UZF9_9RHOB</name>
<organism evidence="3 4">
    <name type="scientific">Sulfitobacter faviae</name>
    <dbReference type="NCBI Taxonomy" id="1775881"/>
    <lineage>
        <taxon>Bacteria</taxon>
        <taxon>Pseudomonadati</taxon>
        <taxon>Pseudomonadota</taxon>
        <taxon>Alphaproteobacteria</taxon>
        <taxon>Rhodobacterales</taxon>
        <taxon>Roseobacteraceae</taxon>
        <taxon>Sulfitobacter</taxon>
    </lineage>
</organism>
<evidence type="ECO:0000256" key="1">
    <source>
        <dbReference type="SAM" id="MobiDB-lite"/>
    </source>
</evidence>
<dbReference type="Proteomes" id="UP001326567">
    <property type="component" value="Chromosome"/>
</dbReference>
<evidence type="ECO:0000259" key="2">
    <source>
        <dbReference type="Pfam" id="PF11160"/>
    </source>
</evidence>
<sequence length="71" mass="7825">MSYQTGTKVEWDWGNGTGAGKIVKKYTQKITLKLQGSEVTRKASDDEPAYKIEQSDGSEVLKSGSELRKAD</sequence>
<feature type="domain" description="Hypervirulence associated protein TUDOR" evidence="2">
    <location>
        <begin position="6"/>
        <end position="67"/>
    </location>
</feature>
<evidence type="ECO:0000313" key="3">
    <source>
        <dbReference type="EMBL" id="WPZ21601.1"/>
    </source>
</evidence>
<dbReference type="InterPro" id="IPR021331">
    <property type="entry name" value="Hva1_TUDOR"/>
</dbReference>
<evidence type="ECO:0000313" key="4">
    <source>
        <dbReference type="Proteomes" id="UP001326567"/>
    </source>
</evidence>
<proteinExistence type="predicted"/>
<feature type="compositionally biased region" description="Basic and acidic residues" evidence="1">
    <location>
        <begin position="41"/>
        <end position="54"/>
    </location>
</feature>
<keyword evidence="4" id="KW-1185">Reference proteome</keyword>
<accession>A0ABZ0UZF9</accession>